<evidence type="ECO:0000313" key="2">
    <source>
        <dbReference type="EMBL" id="MBB3151265.1"/>
    </source>
</evidence>
<feature type="compositionally biased region" description="Basic residues" evidence="1">
    <location>
        <begin position="1"/>
        <end position="11"/>
    </location>
</feature>
<organism evidence="2 3">
    <name type="scientific">Paenibacillus endophyticus</name>
    <dbReference type="NCBI Taxonomy" id="1294268"/>
    <lineage>
        <taxon>Bacteria</taxon>
        <taxon>Bacillati</taxon>
        <taxon>Bacillota</taxon>
        <taxon>Bacilli</taxon>
        <taxon>Bacillales</taxon>
        <taxon>Paenibacillaceae</taxon>
        <taxon>Paenibacillus</taxon>
    </lineage>
</organism>
<dbReference type="Proteomes" id="UP000518605">
    <property type="component" value="Unassembled WGS sequence"/>
</dbReference>
<feature type="compositionally biased region" description="Basic residues" evidence="1">
    <location>
        <begin position="47"/>
        <end position="56"/>
    </location>
</feature>
<evidence type="ECO:0000256" key="1">
    <source>
        <dbReference type="SAM" id="MobiDB-lite"/>
    </source>
</evidence>
<keyword evidence="3" id="KW-1185">Reference proteome</keyword>
<gene>
    <name evidence="2" type="ORF">FHS16_001308</name>
</gene>
<sequence length="77" mass="8907">MSMSKAKKARQKLAQQGRMMPDALRGSWQGINPAGRRTPTLQEKQAKLNKKHRRNHASYSDGSFFMYKRLQRRCEAG</sequence>
<reference evidence="2 3" key="1">
    <citation type="submission" date="2020-08" db="EMBL/GenBank/DDBJ databases">
        <title>Genomic Encyclopedia of Type Strains, Phase III (KMG-III): the genomes of soil and plant-associated and newly described type strains.</title>
        <authorList>
            <person name="Whitman W."/>
        </authorList>
    </citation>
    <scope>NUCLEOTIDE SEQUENCE [LARGE SCALE GENOMIC DNA]</scope>
    <source>
        <strain evidence="2 3">CECT 8234</strain>
    </source>
</reference>
<protein>
    <submittedName>
        <fullName evidence="2">Uncharacterized protein</fullName>
    </submittedName>
</protein>
<evidence type="ECO:0000313" key="3">
    <source>
        <dbReference type="Proteomes" id="UP000518605"/>
    </source>
</evidence>
<dbReference type="AlphaFoldDB" id="A0A7W5C4Y5"/>
<comment type="caution">
    <text evidence="2">The sequence shown here is derived from an EMBL/GenBank/DDBJ whole genome shotgun (WGS) entry which is preliminary data.</text>
</comment>
<dbReference type="EMBL" id="JACHXW010000003">
    <property type="protein sequence ID" value="MBB3151265.1"/>
    <property type="molecule type" value="Genomic_DNA"/>
</dbReference>
<accession>A0A7W5C4Y5</accession>
<name>A0A7W5C4Y5_9BACL</name>
<proteinExistence type="predicted"/>
<feature type="region of interest" description="Disordered" evidence="1">
    <location>
        <begin position="1"/>
        <end position="60"/>
    </location>
</feature>
<dbReference type="RefSeq" id="WP_183560067.1">
    <property type="nucleotide sequence ID" value="NZ_CBCSLB010000002.1"/>
</dbReference>